<evidence type="ECO:0000313" key="2">
    <source>
        <dbReference type="EMBL" id="QHT84483.1"/>
    </source>
</evidence>
<accession>A0A6C0HXB5</accession>
<proteinExistence type="predicted"/>
<sequence>MDSITLTCLICDRIFSTNNYLYAHMKKHLSPETKYLFSEKDIDEINRIYTYVSAARNADYIKHKTKNVCNICDKKMYNKQLLICHKKMHLVPEHMHRFTEAEIKEILDTHKYRSDLKKGYYKKHFDKLDEPDEPAAAAAQPSQSELFALSILPKLPPKDSLPVPELIPIPKMHLPVPELIPIEF</sequence>
<dbReference type="PROSITE" id="PS00028">
    <property type="entry name" value="ZINC_FINGER_C2H2_1"/>
    <property type="match status" value="2"/>
</dbReference>
<dbReference type="InterPro" id="IPR013087">
    <property type="entry name" value="Znf_C2H2_type"/>
</dbReference>
<dbReference type="EMBL" id="MN740018">
    <property type="protein sequence ID" value="QHT84483.1"/>
    <property type="molecule type" value="Genomic_DNA"/>
</dbReference>
<dbReference type="AlphaFoldDB" id="A0A6C0HXB5"/>
<reference evidence="2" key="1">
    <citation type="journal article" date="2020" name="Nature">
        <title>Giant virus diversity and host interactions through global metagenomics.</title>
        <authorList>
            <person name="Schulz F."/>
            <person name="Roux S."/>
            <person name="Paez-Espino D."/>
            <person name="Jungbluth S."/>
            <person name="Walsh D.A."/>
            <person name="Denef V.J."/>
            <person name="McMahon K.D."/>
            <person name="Konstantinidis K.T."/>
            <person name="Eloe-Fadrosh E.A."/>
            <person name="Kyrpides N.C."/>
            <person name="Woyke T."/>
        </authorList>
    </citation>
    <scope>NUCLEOTIDE SEQUENCE</scope>
    <source>
        <strain evidence="2">GVMAG-M-3300023184-177</strain>
    </source>
</reference>
<name>A0A6C0HXB5_9ZZZZ</name>
<evidence type="ECO:0000259" key="1">
    <source>
        <dbReference type="PROSITE" id="PS50157"/>
    </source>
</evidence>
<feature type="domain" description="C2H2-type" evidence="1">
    <location>
        <begin position="6"/>
        <end position="33"/>
    </location>
</feature>
<protein>
    <recommendedName>
        <fullName evidence="1">C2H2-type domain-containing protein</fullName>
    </recommendedName>
</protein>
<dbReference type="PROSITE" id="PS50157">
    <property type="entry name" value="ZINC_FINGER_C2H2_2"/>
    <property type="match status" value="1"/>
</dbReference>
<dbReference type="SUPFAM" id="SSF57667">
    <property type="entry name" value="beta-beta-alpha zinc fingers"/>
    <property type="match status" value="1"/>
</dbReference>
<organism evidence="2">
    <name type="scientific">viral metagenome</name>
    <dbReference type="NCBI Taxonomy" id="1070528"/>
    <lineage>
        <taxon>unclassified sequences</taxon>
        <taxon>metagenomes</taxon>
        <taxon>organismal metagenomes</taxon>
    </lineage>
</organism>
<dbReference type="InterPro" id="IPR036236">
    <property type="entry name" value="Znf_C2H2_sf"/>
</dbReference>
<dbReference type="Gene3D" id="3.30.160.60">
    <property type="entry name" value="Classic Zinc Finger"/>
    <property type="match status" value="1"/>
</dbReference>
<dbReference type="SMART" id="SM00355">
    <property type="entry name" value="ZnF_C2H2"/>
    <property type="match status" value="2"/>
</dbReference>
<dbReference type="Pfam" id="PF13894">
    <property type="entry name" value="zf-C2H2_4"/>
    <property type="match status" value="1"/>
</dbReference>